<keyword evidence="12" id="KW-0012">Acyltransferase</keyword>
<evidence type="ECO:0000313" key="16">
    <source>
        <dbReference type="EMBL" id="KAG5670494.1"/>
    </source>
</evidence>
<comment type="similarity">
    <text evidence="3">Belongs to the 1-acyl-sn-glycerol-3-phosphate acyltransferase family.</text>
</comment>
<feature type="transmembrane region" description="Helical" evidence="14">
    <location>
        <begin position="209"/>
        <end position="228"/>
    </location>
</feature>
<dbReference type="GO" id="GO:0008654">
    <property type="term" value="P:phospholipid biosynthetic process"/>
    <property type="evidence" value="ECO:0007669"/>
    <property type="project" value="UniProtKB-KW"/>
</dbReference>
<comment type="subcellular location">
    <subcellularLocation>
        <location evidence="1">Membrane</location>
    </subcellularLocation>
</comment>
<keyword evidence="7 14" id="KW-1133">Transmembrane helix</keyword>
<keyword evidence="11" id="KW-1208">Phospholipid metabolism</keyword>
<evidence type="ECO:0000256" key="7">
    <source>
        <dbReference type="ARBA" id="ARBA00022989"/>
    </source>
</evidence>
<dbReference type="Pfam" id="PF01553">
    <property type="entry name" value="Acyltransferase"/>
    <property type="match status" value="1"/>
</dbReference>
<dbReference type="GO" id="GO:0016020">
    <property type="term" value="C:membrane"/>
    <property type="evidence" value="ECO:0007669"/>
    <property type="project" value="UniProtKB-SubCell"/>
</dbReference>
<dbReference type="Proteomes" id="UP001107558">
    <property type="component" value="Chromosome 3"/>
</dbReference>
<dbReference type="SMART" id="SM00563">
    <property type="entry name" value="PlsC"/>
    <property type="match status" value="1"/>
</dbReference>
<dbReference type="PANTHER" id="PTHR23063">
    <property type="entry name" value="PHOSPHOLIPID ACYLTRANSFERASE"/>
    <property type="match status" value="1"/>
</dbReference>
<feature type="transmembrane region" description="Helical" evidence="14">
    <location>
        <begin position="6"/>
        <end position="27"/>
    </location>
</feature>
<evidence type="ECO:0000259" key="15">
    <source>
        <dbReference type="SMART" id="SM00563"/>
    </source>
</evidence>
<dbReference type="GO" id="GO:0005783">
    <property type="term" value="C:endoplasmic reticulum"/>
    <property type="evidence" value="ECO:0007669"/>
    <property type="project" value="TreeGrafter"/>
</dbReference>
<evidence type="ECO:0000256" key="12">
    <source>
        <dbReference type="ARBA" id="ARBA00023315"/>
    </source>
</evidence>
<evidence type="ECO:0000256" key="1">
    <source>
        <dbReference type="ARBA" id="ARBA00004370"/>
    </source>
</evidence>
<dbReference type="PANTHER" id="PTHR23063:SF2">
    <property type="entry name" value="GLYCEROL-3-PHOSPHATE ACYLTRANSFERASE 4, ISOFORM D-RELATED"/>
    <property type="match status" value="1"/>
</dbReference>
<dbReference type="SUPFAM" id="SSF69593">
    <property type="entry name" value="Glycerol-3-phosphate (1)-acyltransferase"/>
    <property type="match status" value="1"/>
</dbReference>
<dbReference type="AlphaFoldDB" id="A0A9J6BM81"/>
<comment type="caution">
    <text evidence="16">The sequence shown here is derived from an EMBL/GenBank/DDBJ whole genome shotgun (WGS) entry which is preliminary data.</text>
</comment>
<evidence type="ECO:0000256" key="2">
    <source>
        <dbReference type="ARBA" id="ARBA00005189"/>
    </source>
</evidence>
<comment type="pathway">
    <text evidence="13">Phospholipid metabolism.</text>
</comment>
<dbReference type="InterPro" id="IPR045252">
    <property type="entry name" value="LPCAT1-like"/>
</dbReference>
<evidence type="ECO:0000256" key="9">
    <source>
        <dbReference type="ARBA" id="ARBA00023136"/>
    </source>
</evidence>
<evidence type="ECO:0000256" key="4">
    <source>
        <dbReference type="ARBA" id="ARBA00022516"/>
    </source>
</evidence>
<evidence type="ECO:0000256" key="3">
    <source>
        <dbReference type="ARBA" id="ARBA00008655"/>
    </source>
</evidence>
<evidence type="ECO:0000256" key="14">
    <source>
        <dbReference type="SAM" id="Phobius"/>
    </source>
</evidence>
<keyword evidence="10" id="KW-0594">Phospholipid biosynthesis</keyword>
<organism evidence="16 17">
    <name type="scientific">Polypedilum vanderplanki</name>
    <name type="common">Sleeping chironomid midge</name>
    <dbReference type="NCBI Taxonomy" id="319348"/>
    <lineage>
        <taxon>Eukaryota</taxon>
        <taxon>Metazoa</taxon>
        <taxon>Ecdysozoa</taxon>
        <taxon>Arthropoda</taxon>
        <taxon>Hexapoda</taxon>
        <taxon>Insecta</taxon>
        <taxon>Pterygota</taxon>
        <taxon>Neoptera</taxon>
        <taxon>Endopterygota</taxon>
        <taxon>Diptera</taxon>
        <taxon>Nematocera</taxon>
        <taxon>Chironomoidea</taxon>
        <taxon>Chironomidae</taxon>
        <taxon>Chironominae</taxon>
        <taxon>Polypedilum</taxon>
        <taxon>Polypedilum</taxon>
    </lineage>
</organism>
<keyword evidence="17" id="KW-1185">Reference proteome</keyword>
<dbReference type="GO" id="GO:0004366">
    <property type="term" value="F:glycerol-3-phosphate O-acyltransferase activity"/>
    <property type="evidence" value="ECO:0007669"/>
    <property type="project" value="TreeGrafter"/>
</dbReference>
<accession>A0A9J6BM81</accession>
<evidence type="ECO:0000256" key="8">
    <source>
        <dbReference type="ARBA" id="ARBA00023098"/>
    </source>
</evidence>
<dbReference type="OrthoDB" id="10051137at2759"/>
<keyword evidence="6 14" id="KW-0812">Transmembrane</keyword>
<feature type="domain" description="Phospholipid/glycerol acyltransferase" evidence="15">
    <location>
        <begin position="296"/>
        <end position="407"/>
    </location>
</feature>
<evidence type="ECO:0000313" key="17">
    <source>
        <dbReference type="Proteomes" id="UP001107558"/>
    </source>
</evidence>
<evidence type="ECO:0000256" key="6">
    <source>
        <dbReference type="ARBA" id="ARBA00022692"/>
    </source>
</evidence>
<dbReference type="EMBL" id="JADBJN010000003">
    <property type="protein sequence ID" value="KAG5670494.1"/>
    <property type="molecule type" value="Genomic_DNA"/>
</dbReference>
<gene>
    <name evidence="16" type="ORF">PVAND_000756</name>
</gene>
<evidence type="ECO:0000256" key="5">
    <source>
        <dbReference type="ARBA" id="ARBA00022679"/>
    </source>
</evidence>
<evidence type="ECO:0000256" key="13">
    <source>
        <dbReference type="ARBA" id="ARBA00025707"/>
    </source>
</evidence>
<reference evidence="16" key="1">
    <citation type="submission" date="2021-03" db="EMBL/GenBank/DDBJ databases">
        <title>Chromosome level genome of the anhydrobiotic midge Polypedilum vanderplanki.</title>
        <authorList>
            <person name="Yoshida Y."/>
            <person name="Kikawada T."/>
            <person name="Gusev O."/>
        </authorList>
    </citation>
    <scope>NUCLEOTIDE SEQUENCE</scope>
    <source>
        <strain evidence="16">NIAS01</strain>
        <tissue evidence="16">Whole body or cell culture</tissue>
    </source>
</reference>
<keyword evidence="5" id="KW-0808">Transferase</keyword>
<feature type="transmembrane region" description="Helical" evidence="14">
    <location>
        <begin position="234"/>
        <end position="255"/>
    </location>
</feature>
<dbReference type="InterPro" id="IPR002123">
    <property type="entry name" value="Plipid/glycerol_acylTrfase"/>
</dbReference>
<evidence type="ECO:0000256" key="11">
    <source>
        <dbReference type="ARBA" id="ARBA00023264"/>
    </source>
</evidence>
<dbReference type="GO" id="GO:0019432">
    <property type="term" value="P:triglyceride biosynthetic process"/>
    <property type="evidence" value="ECO:0007669"/>
    <property type="project" value="TreeGrafter"/>
</dbReference>
<name>A0A9J6BM81_POLVA</name>
<dbReference type="CDD" id="cd07991">
    <property type="entry name" value="LPLAT_LPCAT1-like"/>
    <property type="match status" value="1"/>
</dbReference>
<protein>
    <recommendedName>
        <fullName evidence="15">Phospholipid/glycerol acyltransferase domain-containing protein</fullName>
    </recommendedName>
</protein>
<proteinExistence type="inferred from homology"/>
<keyword evidence="9 14" id="KW-0472">Membrane</keyword>
<keyword evidence="4" id="KW-0444">Lipid biosynthesis</keyword>
<keyword evidence="8" id="KW-0443">Lipid metabolism</keyword>
<sequence length="503" mass="57274">MALLELASSLLLAPFSVLIVVILLASFGKSFGIRRLYVRMLIRLFEYGRANIESAIRKDSVDRGNEIEHEIGEQEEKTIKLNLNSKDKILPKTNGLVNKSGQNGHISNGTSVITKESLILVPDKAIQTTTVTTTTTTSINHKEQSQVISENNNEEIKDDKPRDFKLDDCFEYIKSGMEAIIEDEVTSRFEAEELKNWNLLTRTNRGYEFISWKLTVIWFIGFLIRYLFLLPLRIVICFIGVLWLTICTAVVGWTLPEGDLKRQIVSITLIHCSEFLSNAISSVVNYHNPENRPVNGICVANHTSPIDALMLMCDNCYSLIGQRHGGFLGILQRALARASPHIWFERNEAKDRSAVAARLREHVSDPKNPPILIFPEGTCINNTSVMQFKKGSFEVGGVIYPVAIKYDARFGDAFWNSSRYSMMQYLYMMMTSWAIVCDVWYLPPMYCEEGESAIDFANRVKRTIAKQGGLVDLMWDGQLKRMKAKKEWKELQQEKFAERLKGD</sequence>
<evidence type="ECO:0000256" key="10">
    <source>
        <dbReference type="ARBA" id="ARBA00023209"/>
    </source>
</evidence>
<comment type="pathway">
    <text evidence="2">Lipid metabolism.</text>
</comment>